<evidence type="ECO:0000313" key="7">
    <source>
        <dbReference type="Proteomes" id="UP000223527"/>
    </source>
</evidence>
<dbReference type="InterPro" id="IPR012312">
    <property type="entry name" value="Hemerythrin-like"/>
</dbReference>
<keyword evidence="2" id="KW-0479">Metal-binding</keyword>
<dbReference type="Pfam" id="PF09990">
    <property type="entry name" value="DUF2231"/>
    <property type="match status" value="1"/>
</dbReference>
<dbReference type="GO" id="GO:0046872">
    <property type="term" value="F:metal ion binding"/>
    <property type="evidence" value="ECO:0007669"/>
    <property type="project" value="UniProtKB-KW"/>
</dbReference>
<proteinExistence type="predicted"/>
<keyword evidence="7" id="KW-1185">Reference proteome</keyword>
<dbReference type="PANTHER" id="PTHR35585">
    <property type="entry name" value="HHE DOMAIN PROTEIN (AFU_ORTHOLOGUE AFUA_4G00730)"/>
    <property type="match status" value="1"/>
</dbReference>
<name>A0A2C7A8R1_9PROT</name>
<reference evidence="6 7" key="1">
    <citation type="submission" date="2017-10" db="EMBL/GenBank/DDBJ databases">
        <authorList>
            <person name="Banno H."/>
            <person name="Chua N.-H."/>
        </authorList>
    </citation>
    <scope>NUCLEOTIDE SEQUENCE [LARGE SCALE GENOMIC DNA]</scope>
    <source>
        <strain evidence="6 7">YW11</strain>
    </source>
</reference>
<dbReference type="RefSeq" id="WP_099097034.1">
    <property type="nucleotide sequence ID" value="NZ_PDNU01000047.1"/>
</dbReference>
<accession>A0A2C7A8R1</accession>
<keyword evidence="3" id="KW-0408">Iron</keyword>
<dbReference type="InterPro" id="IPR017941">
    <property type="entry name" value="Rieske_2Fe-2S"/>
</dbReference>
<dbReference type="PROSITE" id="PS51296">
    <property type="entry name" value="RIESKE"/>
    <property type="match status" value="1"/>
</dbReference>
<evidence type="ECO:0000313" key="6">
    <source>
        <dbReference type="EMBL" id="PHK93426.1"/>
    </source>
</evidence>
<dbReference type="Gene3D" id="2.102.10.10">
    <property type="entry name" value="Rieske [2Fe-2S] iron-sulphur domain"/>
    <property type="match status" value="1"/>
</dbReference>
<keyword evidence="4" id="KW-0411">Iron-sulfur</keyword>
<sequence length="489" mass="54206">MKRPRFAKAASAGIGRIEKASSLDKPSYAVETAIARPSQIAGSPAEKAGNVLHGTWYGHPLHPMLVTLPIGAWTFAFGLDLLAVLGLRSKGVERSAELALKAGAAGAVVAAAAGLADWQHTNGRDRRVGTAHALVNTTSLALHLASVALRDRGHLGRGRLASAAGWACLLVGGYLGGHMVYRRQIGVDHADRSPEPRDFQAVLPVSELEEDRPLRVEIRDEDTRQNIGVVLVRHRGRVQAMGARCSHMGGPLDQGWVLNGSLVCPWHGSRYDLESGWPTSGPSTCPQPRYEVRLRDGMVEIRREQEPGDEIVTAADIDKVPPLPDGVSFSKKANEVLFEHHELIRQLFKAIKNTPRDDPQRRDLMRILASELEIHEHVEDHIFYPAVYSVSEDVPIAHSEHRQLADLLAKTLKLNTATQEFEEHLQALYSAMDHHAGSEERSMFQEAQRLGDARLRKMGQELERMLEEQRTSRAQRMFRDLKIRLLEGL</sequence>
<dbReference type="PANTHER" id="PTHR35585:SF1">
    <property type="entry name" value="HHE DOMAIN PROTEIN (AFU_ORTHOLOGUE AFUA_4G00730)"/>
    <property type="match status" value="1"/>
</dbReference>
<dbReference type="InterPro" id="IPR036922">
    <property type="entry name" value="Rieske_2Fe-2S_sf"/>
</dbReference>
<protein>
    <recommendedName>
        <fullName evidence="5">Rieske domain-containing protein</fullName>
    </recommendedName>
</protein>
<evidence type="ECO:0000256" key="1">
    <source>
        <dbReference type="ARBA" id="ARBA00022714"/>
    </source>
</evidence>
<evidence type="ECO:0000256" key="2">
    <source>
        <dbReference type="ARBA" id="ARBA00022723"/>
    </source>
</evidence>
<dbReference type="CDD" id="cd12108">
    <property type="entry name" value="Hr-like"/>
    <property type="match status" value="1"/>
</dbReference>
<dbReference type="AlphaFoldDB" id="A0A2C7A8R1"/>
<dbReference type="Pfam" id="PF01814">
    <property type="entry name" value="Hemerythrin"/>
    <property type="match status" value="1"/>
</dbReference>
<dbReference type="Proteomes" id="UP000223527">
    <property type="component" value="Unassembled WGS sequence"/>
</dbReference>
<dbReference type="CDD" id="cd03467">
    <property type="entry name" value="Rieske"/>
    <property type="match status" value="1"/>
</dbReference>
<dbReference type="SUPFAM" id="SSF50022">
    <property type="entry name" value="ISP domain"/>
    <property type="match status" value="1"/>
</dbReference>
<evidence type="ECO:0000256" key="4">
    <source>
        <dbReference type="ARBA" id="ARBA00023014"/>
    </source>
</evidence>
<comment type="caution">
    <text evidence="6">The sequence shown here is derived from an EMBL/GenBank/DDBJ whole genome shotgun (WGS) entry which is preliminary data.</text>
</comment>
<dbReference type="OrthoDB" id="7809559at2"/>
<evidence type="ECO:0000256" key="3">
    <source>
        <dbReference type="ARBA" id="ARBA00023004"/>
    </source>
</evidence>
<keyword evidence="1" id="KW-0001">2Fe-2S</keyword>
<gene>
    <name evidence="6" type="ORF">CR162_18665</name>
</gene>
<evidence type="ECO:0000259" key="5">
    <source>
        <dbReference type="PROSITE" id="PS51296"/>
    </source>
</evidence>
<dbReference type="InterPro" id="IPR019251">
    <property type="entry name" value="DUF2231_TM"/>
</dbReference>
<dbReference type="Gene3D" id="1.20.120.520">
    <property type="entry name" value="nmb1532 protein domain like"/>
    <property type="match status" value="1"/>
</dbReference>
<dbReference type="EMBL" id="PDNU01000047">
    <property type="protein sequence ID" value="PHK93426.1"/>
    <property type="molecule type" value="Genomic_DNA"/>
</dbReference>
<dbReference type="Pfam" id="PF00355">
    <property type="entry name" value="Rieske"/>
    <property type="match status" value="1"/>
</dbReference>
<organism evidence="6 7">
    <name type="scientific">Teichococcus rhizosphaerae</name>
    <dbReference type="NCBI Taxonomy" id="1335062"/>
    <lineage>
        <taxon>Bacteria</taxon>
        <taxon>Pseudomonadati</taxon>
        <taxon>Pseudomonadota</taxon>
        <taxon>Alphaproteobacteria</taxon>
        <taxon>Acetobacterales</taxon>
        <taxon>Roseomonadaceae</taxon>
        <taxon>Roseomonas</taxon>
    </lineage>
</organism>
<dbReference type="GO" id="GO:0051537">
    <property type="term" value="F:2 iron, 2 sulfur cluster binding"/>
    <property type="evidence" value="ECO:0007669"/>
    <property type="project" value="UniProtKB-KW"/>
</dbReference>
<feature type="domain" description="Rieske" evidence="5">
    <location>
        <begin position="200"/>
        <end position="301"/>
    </location>
</feature>